<keyword evidence="2 3" id="KW-0808">Transferase</keyword>
<dbReference type="Gene3D" id="3.40.50.2000">
    <property type="entry name" value="Glycogen Phosphorylase B"/>
    <property type="match status" value="2"/>
</dbReference>
<dbReference type="CDD" id="cd03789">
    <property type="entry name" value="GT9_LPS_heptosyltransferase"/>
    <property type="match status" value="1"/>
</dbReference>
<dbReference type="HOGENOM" id="CLU_857387_0_0_9"/>
<reference evidence="3 4" key="1">
    <citation type="submission" date="2011-02" db="EMBL/GenBank/DDBJ databases">
        <authorList>
            <person name="Muzny D."/>
            <person name="Qin X."/>
            <person name="Deng J."/>
            <person name="Jiang H."/>
            <person name="Liu Y."/>
            <person name="Qu J."/>
            <person name="Song X.-Z."/>
            <person name="Zhang L."/>
            <person name="Thornton R."/>
            <person name="Coyle M."/>
            <person name="Francisco L."/>
            <person name="Jackson L."/>
            <person name="Javaid M."/>
            <person name="Korchina V."/>
            <person name="Kovar C."/>
            <person name="Mata R."/>
            <person name="Mathew T."/>
            <person name="Ngo R."/>
            <person name="Nguyen L."/>
            <person name="Nguyen N."/>
            <person name="Okwuonu G."/>
            <person name="Ongeri F."/>
            <person name="Pham C."/>
            <person name="Simmons D."/>
            <person name="Wilczek-Boney K."/>
            <person name="Hale W."/>
            <person name="Jakkamsetti A."/>
            <person name="Pham P."/>
            <person name="Ruth R."/>
            <person name="San Lucas F."/>
            <person name="Warren J."/>
            <person name="Zhang J."/>
            <person name="Zhao Z."/>
            <person name="Zhou C."/>
            <person name="Zhu D."/>
            <person name="Lee S."/>
            <person name="Bess C."/>
            <person name="Blankenburg K."/>
            <person name="Forbes L."/>
            <person name="Fu Q."/>
            <person name="Gubbala S."/>
            <person name="Hirani K."/>
            <person name="Jayaseelan J.C."/>
            <person name="Lara F."/>
            <person name="Munidasa M."/>
            <person name="Palculict T."/>
            <person name="Patil S."/>
            <person name="Pu L.-L."/>
            <person name="Saada N."/>
            <person name="Tang L."/>
            <person name="Weissenberger G."/>
            <person name="Zhu Y."/>
            <person name="Hemphill L."/>
            <person name="Shang Y."/>
            <person name="Youmans B."/>
            <person name="Ayvaz T."/>
            <person name="Ross M."/>
            <person name="Santibanez J."/>
            <person name="Aqrawi P."/>
            <person name="Gross S."/>
            <person name="Joshi V."/>
            <person name="Fowler G."/>
            <person name="Nazareth L."/>
            <person name="Reid J."/>
            <person name="Worley K."/>
            <person name="Petrosino J."/>
            <person name="Highlander S."/>
            <person name="Gibbs R."/>
        </authorList>
    </citation>
    <scope>NUCLEOTIDE SEQUENCE [LARGE SCALE GENOMIC DNA]</scope>
    <source>
        <strain evidence="3 4">DSM 19965</strain>
    </source>
</reference>
<dbReference type="InterPro" id="IPR051199">
    <property type="entry name" value="LPS_LOS_Heptosyltrfase"/>
</dbReference>
<name>F2BWX3_9FIRM</name>
<dbReference type="EMBL" id="AFBB01000012">
    <property type="protein sequence ID" value="EGF14240.1"/>
    <property type="molecule type" value="Genomic_DNA"/>
</dbReference>
<evidence type="ECO:0000313" key="3">
    <source>
        <dbReference type="EMBL" id="EGF14240.1"/>
    </source>
</evidence>
<dbReference type="InterPro" id="IPR002201">
    <property type="entry name" value="Glyco_trans_9"/>
</dbReference>
<dbReference type="Pfam" id="PF01075">
    <property type="entry name" value="Glyco_transf_9"/>
    <property type="match status" value="1"/>
</dbReference>
<sequence>MDNKTSGSFNINGDTMKYFLIYSVAYFGDTLMTNSLCLNLKKIYPNCYIVYIVNKNFYDVAINLEGVNEVWIYDKHGEHKGLNGIFSFIKKYKGKYKFDSAFVTFAPLRGVLISKILGAEKIYTEYKSTICRPFISNKNTNFKNYIHIQDRIAYLGELYSKKPFEILKIKYNIPKNAIQYVDENLLFNIKKPFVILNPITKNKIKDFKKELITDLVTLIDKDGYIPIMTGIGQESNDYYNSLPELTKNKLLNFSNKTTIPQLAALLKRSSLLISADTGTAHLALATNTPLIDIFYRNEEFRLKRWAPKSIYNAKSVTHKKALDSIYIWEKGKEIIKRRFYENL</sequence>
<dbReference type="GO" id="GO:0009244">
    <property type="term" value="P:lipopolysaccharide core region biosynthetic process"/>
    <property type="evidence" value="ECO:0007669"/>
    <property type="project" value="TreeGrafter"/>
</dbReference>
<evidence type="ECO:0000256" key="1">
    <source>
        <dbReference type="ARBA" id="ARBA00022676"/>
    </source>
</evidence>
<protein>
    <submittedName>
        <fullName evidence="3">Heptosyltransferase superfamily protein</fullName>
    </submittedName>
</protein>
<dbReference type="STRING" id="888062.HMPREF9083_0691"/>
<accession>F2BWX3</accession>
<organism evidence="3 4">
    <name type="scientific">Dialister micraerophilus DSM 19965</name>
    <dbReference type="NCBI Taxonomy" id="888062"/>
    <lineage>
        <taxon>Bacteria</taxon>
        <taxon>Bacillati</taxon>
        <taxon>Bacillota</taxon>
        <taxon>Negativicutes</taxon>
        <taxon>Veillonellales</taxon>
        <taxon>Veillonellaceae</taxon>
        <taxon>Dialister</taxon>
    </lineage>
</organism>
<dbReference type="SUPFAM" id="SSF53756">
    <property type="entry name" value="UDP-Glycosyltransferase/glycogen phosphorylase"/>
    <property type="match status" value="1"/>
</dbReference>
<dbReference type="GO" id="GO:0008713">
    <property type="term" value="F:ADP-heptose-lipopolysaccharide heptosyltransferase activity"/>
    <property type="evidence" value="ECO:0007669"/>
    <property type="project" value="TreeGrafter"/>
</dbReference>
<gene>
    <name evidence="3" type="ORF">HMPREF9083_0691</name>
</gene>
<dbReference type="eggNOG" id="COG0859">
    <property type="taxonomic scope" value="Bacteria"/>
</dbReference>
<dbReference type="PANTHER" id="PTHR30160:SF1">
    <property type="entry name" value="LIPOPOLYSACCHARIDE 1,2-N-ACETYLGLUCOSAMINETRANSFERASE-RELATED"/>
    <property type="match status" value="1"/>
</dbReference>
<dbReference type="PANTHER" id="PTHR30160">
    <property type="entry name" value="TETRAACYLDISACCHARIDE 4'-KINASE-RELATED"/>
    <property type="match status" value="1"/>
</dbReference>
<proteinExistence type="predicted"/>
<evidence type="ECO:0000313" key="4">
    <source>
        <dbReference type="Proteomes" id="UP000003503"/>
    </source>
</evidence>
<dbReference type="Proteomes" id="UP000003503">
    <property type="component" value="Unassembled WGS sequence"/>
</dbReference>
<keyword evidence="1" id="KW-0328">Glycosyltransferase</keyword>
<keyword evidence="4" id="KW-1185">Reference proteome</keyword>
<evidence type="ECO:0000256" key="2">
    <source>
        <dbReference type="ARBA" id="ARBA00022679"/>
    </source>
</evidence>
<dbReference type="AlphaFoldDB" id="F2BWX3"/>
<dbReference type="GO" id="GO:0005829">
    <property type="term" value="C:cytosol"/>
    <property type="evidence" value="ECO:0007669"/>
    <property type="project" value="TreeGrafter"/>
</dbReference>
<comment type="caution">
    <text evidence="3">The sequence shown here is derived from an EMBL/GenBank/DDBJ whole genome shotgun (WGS) entry which is preliminary data.</text>
</comment>